<dbReference type="GO" id="GO:0032259">
    <property type="term" value="P:methylation"/>
    <property type="evidence" value="ECO:0007669"/>
    <property type="project" value="UniProtKB-KW"/>
</dbReference>
<dbReference type="EMBL" id="UINC01107291">
    <property type="protein sequence ID" value="SVC72551.1"/>
    <property type="molecule type" value="Genomic_DNA"/>
</dbReference>
<sequence length="93" mass="10325">MINLEGTEFQVKVWRAIAKIPKGEVRTYKQLARTIKKPKAIRAVANACGKNPYPIKIPCHRVVGSNGYIGGYNGKGGINQKKNLLRKEGVTLY</sequence>
<comment type="similarity">
    <text evidence="2">Belongs to the MGMT family.</text>
</comment>
<evidence type="ECO:0000259" key="9">
    <source>
        <dbReference type="Pfam" id="PF01035"/>
    </source>
</evidence>
<evidence type="ECO:0000256" key="2">
    <source>
        <dbReference type="ARBA" id="ARBA00008711"/>
    </source>
</evidence>
<comment type="catalytic activity">
    <reaction evidence="8">
        <text>a 6-O-methyl-2'-deoxyguanosine in DNA + L-cysteinyl-[protein] = S-methyl-L-cysteinyl-[protein] + a 2'-deoxyguanosine in DNA</text>
        <dbReference type="Rhea" id="RHEA:24000"/>
        <dbReference type="Rhea" id="RHEA-COMP:10131"/>
        <dbReference type="Rhea" id="RHEA-COMP:10132"/>
        <dbReference type="Rhea" id="RHEA-COMP:11367"/>
        <dbReference type="Rhea" id="RHEA-COMP:11368"/>
        <dbReference type="ChEBI" id="CHEBI:29950"/>
        <dbReference type="ChEBI" id="CHEBI:82612"/>
        <dbReference type="ChEBI" id="CHEBI:85445"/>
        <dbReference type="ChEBI" id="CHEBI:85448"/>
        <dbReference type="EC" id="2.1.1.63"/>
    </reaction>
</comment>
<reference evidence="10" key="1">
    <citation type="submission" date="2018-05" db="EMBL/GenBank/DDBJ databases">
        <authorList>
            <person name="Lanie J.A."/>
            <person name="Ng W.-L."/>
            <person name="Kazmierczak K.M."/>
            <person name="Andrzejewski T.M."/>
            <person name="Davidsen T.M."/>
            <person name="Wayne K.J."/>
            <person name="Tettelin H."/>
            <person name="Glass J.I."/>
            <person name="Rusch D."/>
            <person name="Podicherti R."/>
            <person name="Tsui H.-C.T."/>
            <person name="Winkler M.E."/>
        </authorList>
    </citation>
    <scope>NUCLEOTIDE SEQUENCE</scope>
</reference>
<dbReference type="FunFam" id="1.10.10.10:FF:000214">
    <property type="entry name" value="Methylated-DNA--protein-cysteine methyltransferase"/>
    <property type="match status" value="1"/>
</dbReference>
<organism evidence="10">
    <name type="scientific">marine metagenome</name>
    <dbReference type="NCBI Taxonomy" id="408172"/>
    <lineage>
        <taxon>unclassified sequences</taxon>
        <taxon>metagenomes</taxon>
        <taxon>ecological metagenomes</taxon>
    </lineage>
</organism>
<keyword evidence="6" id="KW-0227">DNA damage</keyword>
<feature type="domain" description="Methylated-DNA-[protein]-cysteine S-methyltransferase DNA binding" evidence="9">
    <location>
        <begin position="8"/>
        <end position="90"/>
    </location>
</feature>
<gene>
    <name evidence="10" type="ORF">METZ01_LOCUS325405</name>
</gene>
<dbReference type="SUPFAM" id="SSF46767">
    <property type="entry name" value="Methylated DNA-protein cysteine methyltransferase, C-terminal domain"/>
    <property type="match status" value="1"/>
</dbReference>
<accession>A0A382PKU7</accession>
<keyword evidence="7" id="KW-0234">DNA repair</keyword>
<dbReference type="InterPro" id="IPR036217">
    <property type="entry name" value="MethylDNA_cys_MeTrfase_DNAb"/>
</dbReference>
<evidence type="ECO:0000256" key="1">
    <source>
        <dbReference type="ARBA" id="ARBA00001286"/>
    </source>
</evidence>
<dbReference type="EC" id="2.1.1.63" evidence="3"/>
<evidence type="ECO:0000256" key="8">
    <source>
        <dbReference type="ARBA" id="ARBA00049348"/>
    </source>
</evidence>
<evidence type="ECO:0000256" key="3">
    <source>
        <dbReference type="ARBA" id="ARBA00011918"/>
    </source>
</evidence>
<evidence type="ECO:0000256" key="5">
    <source>
        <dbReference type="ARBA" id="ARBA00022679"/>
    </source>
</evidence>
<keyword evidence="4" id="KW-0489">Methyltransferase</keyword>
<comment type="catalytic activity">
    <reaction evidence="1">
        <text>a 4-O-methyl-thymidine in DNA + L-cysteinyl-[protein] = a thymidine in DNA + S-methyl-L-cysteinyl-[protein]</text>
        <dbReference type="Rhea" id="RHEA:53428"/>
        <dbReference type="Rhea" id="RHEA-COMP:10131"/>
        <dbReference type="Rhea" id="RHEA-COMP:10132"/>
        <dbReference type="Rhea" id="RHEA-COMP:13555"/>
        <dbReference type="Rhea" id="RHEA-COMP:13556"/>
        <dbReference type="ChEBI" id="CHEBI:29950"/>
        <dbReference type="ChEBI" id="CHEBI:82612"/>
        <dbReference type="ChEBI" id="CHEBI:137386"/>
        <dbReference type="ChEBI" id="CHEBI:137387"/>
        <dbReference type="EC" id="2.1.1.63"/>
    </reaction>
</comment>
<dbReference type="PROSITE" id="PS00374">
    <property type="entry name" value="MGMT"/>
    <property type="match status" value="1"/>
</dbReference>
<name>A0A382PKU7_9ZZZZ</name>
<dbReference type="NCBIfam" id="TIGR00589">
    <property type="entry name" value="ogt"/>
    <property type="match status" value="1"/>
</dbReference>
<evidence type="ECO:0000313" key="10">
    <source>
        <dbReference type="EMBL" id="SVC72551.1"/>
    </source>
</evidence>
<dbReference type="PANTHER" id="PTHR10815">
    <property type="entry name" value="METHYLATED-DNA--PROTEIN-CYSTEINE METHYLTRANSFERASE"/>
    <property type="match status" value="1"/>
</dbReference>
<keyword evidence="5" id="KW-0808">Transferase</keyword>
<dbReference type="CDD" id="cd06445">
    <property type="entry name" value="ATase"/>
    <property type="match status" value="1"/>
</dbReference>
<dbReference type="InterPro" id="IPR014048">
    <property type="entry name" value="MethylDNA_cys_MeTrfase_DNA-bd"/>
</dbReference>
<evidence type="ECO:0000256" key="6">
    <source>
        <dbReference type="ARBA" id="ARBA00022763"/>
    </source>
</evidence>
<dbReference type="InterPro" id="IPR001497">
    <property type="entry name" value="MethylDNA_cys_MeTrfase_AS"/>
</dbReference>
<dbReference type="GO" id="GO:0006281">
    <property type="term" value="P:DNA repair"/>
    <property type="evidence" value="ECO:0007669"/>
    <property type="project" value="UniProtKB-KW"/>
</dbReference>
<dbReference type="InterPro" id="IPR036388">
    <property type="entry name" value="WH-like_DNA-bd_sf"/>
</dbReference>
<evidence type="ECO:0000256" key="7">
    <source>
        <dbReference type="ARBA" id="ARBA00023204"/>
    </source>
</evidence>
<dbReference type="Gene3D" id="1.10.10.10">
    <property type="entry name" value="Winged helix-like DNA-binding domain superfamily/Winged helix DNA-binding domain"/>
    <property type="match status" value="1"/>
</dbReference>
<protein>
    <recommendedName>
        <fullName evidence="3">methylated-DNA--[protein]-cysteine S-methyltransferase</fullName>
        <ecNumber evidence="3">2.1.1.63</ecNumber>
    </recommendedName>
</protein>
<dbReference type="PANTHER" id="PTHR10815:SF13">
    <property type="entry name" value="METHYLATED-DNA--PROTEIN-CYSTEINE METHYLTRANSFERASE"/>
    <property type="match status" value="1"/>
</dbReference>
<dbReference type="AlphaFoldDB" id="A0A382PKU7"/>
<dbReference type="GO" id="GO:0003908">
    <property type="term" value="F:methylated-DNA-[protein]-cysteine S-methyltransferase activity"/>
    <property type="evidence" value="ECO:0007669"/>
    <property type="project" value="UniProtKB-EC"/>
</dbReference>
<evidence type="ECO:0000256" key="4">
    <source>
        <dbReference type="ARBA" id="ARBA00022603"/>
    </source>
</evidence>
<dbReference type="Pfam" id="PF01035">
    <property type="entry name" value="DNA_binding_1"/>
    <property type="match status" value="1"/>
</dbReference>
<proteinExistence type="inferred from homology"/>